<dbReference type="EMBL" id="JAODUO010000938">
    <property type="protein sequence ID" value="KAK2172700.1"/>
    <property type="molecule type" value="Genomic_DNA"/>
</dbReference>
<accession>A0AAD9KK74</accession>
<dbReference type="Proteomes" id="UP001209878">
    <property type="component" value="Unassembled WGS sequence"/>
</dbReference>
<organism evidence="1 2">
    <name type="scientific">Ridgeia piscesae</name>
    <name type="common">Tubeworm</name>
    <dbReference type="NCBI Taxonomy" id="27915"/>
    <lineage>
        <taxon>Eukaryota</taxon>
        <taxon>Metazoa</taxon>
        <taxon>Spiralia</taxon>
        <taxon>Lophotrochozoa</taxon>
        <taxon>Annelida</taxon>
        <taxon>Polychaeta</taxon>
        <taxon>Sedentaria</taxon>
        <taxon>Canalipalpata</taxon>
        <taxon>Sabellida</taxon>
        <taxon>Siboglinidae</taxon>
        <taxon>Ridgeia</taxon>
    </lineage>
</organism>
<gene>
    <name evidence="1" type="ORF">NP493_939g01057</name>
</gene>
<protein>
    <submittedName>
        <fullName evidence="1">Uncharacterized protein</fullName>
    </submittedName>
</protein>
<proteinExistence type="predicted"/>
<name>A0AAD9KK74_RIDPI</name>
<dbReference type="AlphaFoldDB" id="A0AAD9KK74"/>
<comment type="caution">
    <text evidence="1">The sequence shown here is derived from an EMBL/GenBank/DDBJ whole genome shotgun (WGS) entry which is preliminary data.</text>
</comment>
<evidence type="ECO:0000313" key="1">
    <source>
        <dbReference type="EMBL" id="KAK2172700.1"/>
    </source>
</evidence>
<evidence type="ECO:0000313" key="2">
    <source>
        <dbReference type="Proteomes" id="UP001209878"/>
    </source>
</evidence>
<sequence length="154" mass="17215">MCHVALSQGESRCASVLHSCLEPGLGSSTHFGIKYNSSKSNTLLFQISIKIQVNFSDKNTLQFLIQIQYKYMHFIILLHIGGNLASYVLAQNVYPPGTTGFFEAHSQSLPGVMAMAGDKRRWLPIHPSILMFDQQLQCRLFFTPSCPLLTPPQL</sequence>
<keyword evidence="2" id="KW-1185">Reference proteome</keyword>
<reference evidence="1" key="1">
    <citation type="journal article" date="2023" name="Mol. Biol. Evol.">
        <title>Third-Generation Sequencing Reveals the Adaptive Role of the Epigenome in Three Deep-Sea Polychaetes.</title>
        <authorList>
            <person name="Perez M."/>
            <person name="Aroh O."/>
            <person name="Sun Y."/>
            <person name="Lan Y."/>
            <person name="Juniper S.K."/>
            <person name="Young C.R."/>
            <person name="Angers B."/>
            <person name="Qian P.Y."/>
        </authorList>
    </citation>
    <scope>NUCLEOTIDE SEQUENCE</scope>
    <source>
        <strain evidence="1">R07B-5</strain>
    </source>
</reference>